<dbReference type="GO" id="GO:0046872">
    <property type="term" value="F:metal ion binding"/>
    <property type="evidence" value="ECO:0007669"/>
    <property type="project" value="InterPro"/>
</dbReference>
<accession>A0A396GZS3</accession>
<feature type="transmembrane region" description="Helical" evidence="1">
    <location>
        <begin position="12"/>
        <end position="35"/>
    </location>
</feature>
<dbReference type="EMBL" id="PSQE01000007">
    <property type="protein sequence ID" value="RHN44137.1"/>
    <property type="molecule type" value="Genomic_DNA"/>
</dbReference>
<evidence type="ECO:0000256" key="1">
    <source>
        <dbReference type="SAM" id="Phobius"/>
    </source>
</evidence>
<comment type="caution">
    <text evidence="3">The sequence shown here is derived from an EMBL/GenBank/DDBJ whole genome shotgun (WGS) entry which is preliminary data.</text>
</comment>
<keyword evidence="1" id="KW-1133">Transmembrane helix</keyword>
<gene>
    <name evidence="3" type="ORF">MtrunA17_Chr7g0216081</name>
</gene>
<dbReference type="Pfam" id="PF07127">
    <property type="entry name" value="Nodulin_late"/>
    <property type="match status" value="1"/>
</dbReference>
<keyword evidence="1" id="KW-0812">Transmembrane</keyword>
<dbReference type="AlphaFoldDB" id="A0A396GZS3"/>
<dbReference type="Gramene" id="rna38207">
    <property type="protein sequence ID" value="RHN44137.1"/>
    <property type="gene ID" value="gene38207"/>
</dbReference>
<dbReference type="InterPro" id="IPR009810">
    <property type="entry name" value="Nodulin_late_dom"/>
</dbReference>
<evidence type="ECO:0000313" key="4">
    <source>
        <dbReference type="Proteomes" id="UP000265566"/>
    </source>
</evidence>
<evidence type="ECO:0000259" key="2">
    <source>
        <dbReference type="Pfam" id="PF07127"/>
    </source>
</evidence>
<organism evidence="3 4">
    <name type="scientific">Medicago truncatula</name>
    <name type="common">Barrel medic</name>
    <name type="synonym">Medicago tribuloides</name>
    <dbReference type="NCBI Taxonomy" id="3880"/>
    <lineage>
        <taxon>Eukaryota</taxon>
        <taxon>Viridiplantae</taxon>
        <taxon>Streptophyta</taxon>
        <taxon>Embryophyta</taxon>
        <taxon>Tracheophyta</taxon>
        <taxon>Spermatophyta</taxon>
        <taxon>Magnoliopsida</taxon>
        <taxon>eudicotyledons</taxon>
        <taxon>Gunneridae</taxon>
        <taxon>Pentapetalae</taxon>
        <taxon>rosids</taxon>
        <taxon>fabids</taxon>
        <taxon>Fabales</taxon>
        <taxon>Fabaceae</taxon>
        <taxon>Papilionoideae</taxon>
        <taxon>50 kb inversion clade</taxon>
        <taxon>NPAAA clade</taxon>
        <taxon>Hologalegina</taxon>
        <taxon>IRL clade</taxon>
        <taxon>Trifolieae</taxon>
        <taxon>Medicago</taxon>
    </lineage>
</organism>
<keyword evidence="1" id="KW-0472">Membrane</keyword>
<protein>
    <submittedName>
        <fullName evidence="3">Putative Late nodulin</fullName>
    </submittedName>
</protein>
<reference evidence="4" key="1">
    <citation type="journal article" date="2018" name="Nat. Plants">
        <title>Whole-genome landscape of Medicago truncatula symbiotic genes.</title>
        <authorList>
            <person name="Pecrix Y."/>
            <person name="Staton S.E."/>
            <person name="Sallet E."/>
            <person name="Lelandais-Briere C."/>
            <person name="Moreau S."/>
            <person name="Carrere S."/>
            <person name="Blein T."/>
            <person name="Jardinaud M.F."/>
            <person name="Latrasse D."/>
            <person name="Zouine M."/>
            <person name="Zahm M."/>
            <person name="Kreplak J."/>
            <person name="Mayjonade B."/>
            <person name="Satge C."/>
            <person name="Perez M."/>
            <person name="Cauet S."/>
            <person name="Marande W."/>
            <person name="Chantry-Darmon C."/>
            <person name="Lopez-Roques C."/>
            <person name="Bouchez O."/>
            <person name="Berard A."/>
            <person name="Debelle F."/>
            <person name="Munos S."/>
            <person name="Bendahmane A."/>
            <person name="Berges H."/>
            <person name="Niebel A."/>
            <person name="Buitink J."/>
            <person name="Frugier F."/>
            <person name="Benhamed M."/>
            <person name="Crespi M."/>
            <person name="Gouzy J."/>
            <person name="Gamas P."/>
        </authorList>
    </citation>
    <scope>NUCLEOTIDE SEQUENCE [LARGE SCALE GENOMIC DNA]</scope>
    <source>
        <strain evidence="4">cv. Jemalong A17</strain>
    </source>
</reference>
<proteinExistence type="predicted"/>
<evidence type="ECO:0000313" key="3">
    <source>
        <dbReference type="EMBL" id="RHN44137.1"/>
    </source>
</evidence>
<sequence>MHRAKNMAKTLRFVYVLILFILIFLVIIVCDSAFLPRSRTCITDKDCLQVRNYIARCRKGICQQHPRR</sequence>
<name>A0A396GZS3_MEDTR</name>
<dbReference type="Proteomes" id="UP000265566">
    <property type="component" value="Chromosome 7"/>
</dbReference>
<feature type="domain" description="Late nodulin" evidence="2">
    <location>
        <begin position="7"/>
        <end position="63"/>
    </location>
</feature>